<gene>
    <name evidence="2" type="ORF">H9625_13125</name>
</gene>
<sequence>MKKNILKITFAAALAVVAGVTAYQAQDKEMMSDLALANVEALARDENTGGDHGNEETFKKGYMASTYKLYIPEFHMYTEMPCCKYTANKYSACSAIDVCP</sequence>
<evidence type="ECO:0000256" key="1">
    <source>
        <dbReference type="SAM" id="SignalP"/>
    </source>
</evidence>
<keyword evidence="3" id="KW-1185">Reference proteome</keyword>
<comment type="caution">
    <text evidence="2">The sequence shown here is derived from an EMBL/GenBank/DDBJ whole genome shotgun (WGS) entry which is preliminary data.</text>
</comment>
<keyword evidence="1" id="KW-0732">Signal</keyword>
<proteinExistence type="predicted"/>
<feature type="signal peptide" evidence="1">
    <location>
        <begin position="1"/>
        <end position="25"/>
    </location>
</feature>
<name>A0ABR8YAV6_9BACT</name>
<evidence type="ECO:0000313" key="2">
    <source>
        <dbReference type="EMBL" id="MBD8041362.1"/>
    </source>
</evidence>
<protein>
    <recommendedName>
        <fullName evidence="4">Porin</fullName>
    </recommendedName>
</protein>
<organism evidence="2 3">
    <name type="scientific">Phocaeicola intestinalis</name>
    <dbReference type="NCBI Taxonomy" id="2762212"/>
    <lineage>
        <taxon>Bacteria</taxon>
        <taxon>Pseudomonadati</taxon>
        <taxon>Bacteroidota</taxon>
        <taxon>Bacteroidia</taxon>
        <taxon>Bacteroidales</taxon>
        <taxon>Bacteroidaceae</taxon>
        <taxon>Phocaeicola</taxon>
    </lineage>
</organism>
<evidence type="ECO:0000313" key="3">
    <source>
        <dbReference type="Proteomes" id="UP000620874"/>
    </source>
</evidence>
<evidence type="ECO:0008006" key="4">
    <source>
        <dbReference type="Google" id="ProtNLM"/>
    </source>
</evidence>
<dbReference type="RefSeq" id="WP_191764764.1">
    <property type="nucleotide sequence ID" value="NZ_JACSPP010000049.1"/>
</dbReference>
<accession>A0ABR8YAV6</accession>
<dbReference type="InterPro" id="IPR025905">
    <property type="entry name" value="NVEALA"/>
</dbReference>
<reference evidence="2 3" key="1">
    <citation type="submission" date="2020-08" db="EMBL/GenBank/DDBJ databases">
        <title>A Genomic Blueprint of the Chicken Gut Microbiome.</title>
        <authorList>
            <person name="Gilroy R."/>
            <person name="Ravi A."/>
            <person name="Getino M."/>
            <person name="Pursley I."/>
            <person name="Horton D.L."/>
            <person name="Alikhan N.-F."/>
            <person name="Baker D."/>
            <person name="Gharbi K."/>
            <person name="Hall N."/>
            <person name="Watson M."/>
            <person name="Adriaenssens E.M."/>
            <person name="Foster-Nyarko E."/>
            <person name="Jarju S."/>
            <person name="Secka A."/>
            <person name="Antonio M."/>
            <person name="Oren A."/>
            <person name="Chaudhuri R."/>
            <person name="La Ragione R.M."/>
            <person name="Hildebrand F."/>
            <person name="Pallen M.J."/>
        </authorList>
    </citation>
    <scope>NUCLEOTIDE SEQUENCE [LARGE SCALE GENOMIC DNA]</scope>
    <source>
        <strain evidence="2 3">Sa1CVN1</strain>
    </source>
</reference>
<dbReference type="Proteomes" id="UP000620874">
    <property type="component" value="Unassembled WGS sequence"/>
</dbReference>
<dbReference type="Pfam" id="PF14055">
    <property type="entry name" value="NVEALA"/>
    <property type="match status" value="1"/>
</dbReference>
<feature type="chain" id="PRO_5047170457" description="Porin" evidence="1">
    <location>
        <begin position="26"/>
        <end position="100"/>
    </location>
</feature>
<dbReference type="EMBL" id="JACSPP010000049">
    <property type="protein sequence ID" value="MBD8041362.1"/>
    <property type="molecule type" value="Genomic_DNA"/>
</dbReference>